<keyword evidence="4" id="KW-1185">Reference proteome</keyword>
<dbReference type="Proteomes" id="UP001445076">
    <property type="component" value="Unassembled WGS sequence"/>
</dbReference>
<dbReference type="AlphaFoldDB" id="A0AAW0XZ64"/>
<evidence type="ECO:0000313" key="3">
    <source>
        <dbReference type="EMBL" id="KAK8749820.1"/>
    </source>
</evidence>
<gene>
    <name evidence="3" type="ORF">OTU49_015569</name>
</gene>
<dbReference type="EMBL" id="JARKIK010000009">
    <property type="protein sequence ID" value="KAK8749820.1"/>
    <property type="molecule type" value="Genomic_DNA"/>
</dbReference>
<feature type="transmembrane region" description="Helical" evidence="2">
    <location>
        <begin position="20"/>
        <end position="41"/>
    </location>
</feature>
<feature type="region of interest" description="Disordered" evidence="1">
    <location>
        <begin position="47"/>
        <end position="84"/>
    </location>
</feature>
<comment type="caution">
    <text evidence="3">The sequence shown here is derived from an EMBL/GenBank/DDBJ whole genome shotgun (WGS) entry which is preliminary data.</text>
</comment>
<evidence type="ECO:0000256" key="2">
    <source>
        <dbReference type="SAM" id="Phobius"/>
    </source>
</evidence>
<proteinExistence type="predicted"/>
<evidence type="ECO:0000313" key="4">
    <source>
        <dbReference type="Proteomes" id="UP001445076"/>
    </source>
</evidence>
<protein>
    <submittedName>
        <fullName evidence="3">Uncharacterized protein</fullName>
    </submittedName>
</protein>
<keyword evidence="2" id="KW-0812">Transmembrane</keyword>
<evidence type="ECO:0000256" key="1">
    <source>
        <dbReference type="SAM" id="MobiDB-lite"/>
    </source>
</evidence>
<feature type="compositionally biased region" description="Basic residues" evidence="1">
    <location>
        <begin position="47"/>
        <end position="59"/>
    </location>
</feature>
<reference evidence="3 4" key="1">
    <citation type="journal article" date="2024" name="BMC Genomics">
        <title>Genome assembly of redclaw crayfish (Cherax quadricarinatus) provides insights into its immune adaptation and hypoxia tolerance.</title>
        <authorList>
            <person name="Liu Z."/>
            <person name="Zheng J."/>
            <person name="Li H."/>
            <person name="Fang K."/>
            <person name="Wang S."/>
            <person name="He J."/>
            <person name="Zhou D."/>
            <person name="Weng S."/>
            <person name="Chi M."/>
            <person name="Gu Z."/>
            <person name="He J."/>
            <person name="Li F."/>
            <person name="Wang M."/>
        </authorList>
    </citation>
    <scope>NUCLEOTIDE SEQUENCE [LARGE SCALE GENOMIC DNA]</scope>
    <source>
        <strain evidence="3">ZL_2023a</strain>
    </source>
</reference>
<sequence>MAENRMRDEQVEEGGEAGPIARAVLVGVVVLVALMVGLAGMRCVWSRRNHHHPHQHSSRSTREYASTHPPEGGMSDMTQTVTTI</sequence>
<keyword evidence="2" id="KW-1133">Transmembrane helix</keyword>
<accession>A0AAW0XZ64</accession>
<organism evidence="3 4">
    <name type="scientific">Cherax quadricarinatus</name>
    <name type="common">Australian red claw crayfish</name>
    <dbReference type="NCBI Taxonomy" id="27406"/>
    <lineage>
        <taxon>Eukaryota</taxon>
        <taxon>Metazoa</taxon>
        <taxon>Ecdysozoa</taxon>
        <taxon>Arthropoda</taxon>
        <taxon>Crustacea</taxon>
        <taxon>Multicrustacea</taxon>
        <taxon>Malacostraca</taxon>
        <taxon>Eumalacostraca</taxon>
        <taxon>Eucarida</taxon>
        <taxon>Decapoda</taxon>
        <taxon>Pleocyemata</taxon>
        <taxon>Astacidea</taxon>
        <taxon>Parastacoidea</taxon>
        <taxon>Parastacidae</taxon>
        <taxon>Cherax</taxon>
    </lineage>
</organism>
<keyword evidence="2" id="KW-0472">Membrane</keyword>
<name>A0AAW0XZ64_CHEQU</name>